<feature type="compositionally biased region" description="Polar residues" evidence="7">
    <location>
        <begin position="456"/>
        <end position="470"/>
    </location>
</feature>
<dbReference type="Pfam" id="PF10075">
    <property type="entry name" value="CSN8_PSD8_EIF3K"/>
    <property type="match status" value="1"/>
</dbReference>
<dbReference type="SUPFAM" id="SSF90229">
    <property type="entry name" value="CCCH zinc finger"/>
    <property type="match status" value="1"/>
</dbReference>
<evidence type="ECO:0000256" key="4">
    <source>
        <dbReference type="ARBA" id="ARBA00022833"/>
    </source>
</evidence>
<dbReference type="Gene3D" id="1.25.40.990">
    <property type="match status" value="1"/>
</dbReference>
<dbReference type="OrthoDB" id="411372at2759"/>
<dbReference type="InterPro" id="IPR000571">
    <property type="entry name" value="Znf_CCCH"/>
</dbReference>
<proteinExistence type="inferred from homology"/>
<evidence type="ECO:0000256" key="6">
    <source>
        <dbReference type="PROSITE-ProRule" id="PRU00723"/>
    </source>
</evidence>
<dbReference type="GO" id="GO:0008270">
    <property type="term" value="F:zinc ion binding"/>
    <property type="evidence" value="ECO:0007669"/>
    <property type="project" value="UniProtKB-KW"/>
</dbReference>
<feature type="domain" description="C3H1-type" evidence="8">
    <location>
        <begin position="94"/>
        <end position="121"/>
    </location>
</feature>
<keyword evidence="3 6" id="KW-0863">Zinc-finger</keyword>
<feature type="region of interest" description="Disordered" evidence="7">
    <location>
        <begin position="444"/>
        <end position="549"/>
    </location>
</feature>
<dbReference type="InterPro" id="IPR033464">
    <property type="entry name" value="CSN8_PSD8_EIF3K"/>
</dbReference>
<evidence type="ECO:0008006" key="12">
    <source>
        <dbReference type="Google" id="ProtNLM"/>
    </source>
</evidence>
<dbReference type="GO" id="GO:0008541">
    <property type="term" value="C:proteasome regulatory particle, lid subcomplex"/>
    <property type="evidence" value="ECO:0007669"/>
    <property type="project" value="UniProtKB-ARBA"/>
</dbReference>
<dbReference type="InterPro" id="IPR000717">
    <property type="entry name" value="PCI_dom"/>
</dbReference>
<keyword evidence="2 6" id="KW-0479">Metal-binding</keyword>
<evidence type="ECO:0000259" key="9">
    <source>
        <dbReference type="PROSITE" id="PS50250"/>
    </source>
</evidence>
<keyword evidence="11" id="KW-1185">Reference proteome</keyword>
<feature type="compositionally biased region" description="Polar residues" evidence="7">
    <location>
        <begin position="479"/>
        <end position="493"/>
    </location>
</feature>
<dbReference type="InterPro" id="IPR036855">
    <property type="entry name" value="Znf_CCCH_sf"/>
</dbReference>
<keyword evidence="4 6" id="KW-0862">Zinc</keyword>
<evidence type="ECO:0000313" key="11">
    <source>
        <dbReference type="Proteomes" id="UP000326757"/>
    </source>
</evidence>
<evidence type="ECO:0000256" key="5">
    <source>
        <dbReference type="ARBA" id="ARBA00022942"/>
    </source>
</evidence>
<evidence type="ECO:0000256" key="1">
    <source>
        <dbReference type="ARBA" id="ARBA00009627"/>
    </source>
</evidence>
<feature type="compositionally biased region" description="Basic and acidic residues" evidence="7">
    <location>
        <begin position="375"/>
        <end position="390"/>
    </location>
</feature>
<sequence length="1006" mass="108947">MDTILGNGAPQPQQPPHIRNGSSSNNQFPRHMSTNSLNIPNGQSGPINGATTRGDGVARSPPTRQNTGHVPCKFFRQGTCQAGQACPFSHDPASTTDNICKYFSKGNCKFGPKCANVHVLPDGRRINYNKNMPPLAPGHLNLGGRINPDPYHGQGSALTSSFARAQGIPPSPYGQPYGPFTTQEDGLVPIIGRQSVDINIPTIDTSYASHAGSNYGSPRDDLMDRFGLGLSPVAAKGLSVMDVPLPASFDSNGVSWIARHGPVASSVPTKFGIDSPPSSVGAAKPSDALRNLHSSAFGDDTRDRFNGTASSPPSEYYGKRTMHSHRMAKPKIMSASLPQEQDWSEAFTFEEDLLPESLNDLMTPAEKARRGSRAAYDESKPSRGFYDEVRSTYSGAGTPINDTPTKFGSPSNASPSRWGPYFQQKHKEEDEKISRASAFGHVGSPLRNSLLHEGASPSSRSIARPNTSGDASPYLASPPRQTSMSIISQQLQRTRLARAESNGSEPSLLSSSAARTTTTPIGSGRSAFSADRQASSSSIGGSGRFTTPIDEEQGDFVFNMEGMDDDEKSQKKSSGGWNIGGSSKSPSSGAVGGGRNISANKTNGSGLDGIDQRPTTVLLTHISSNILRLYHRKFDLGLHLNYLESITQSPLLLLAFSAIQHNTVMTEIWEIQEFALLCCSHQRGSVATLPSPKASYSNITNFSTQLPQQPVFFFKVSISTNNSTIQEVTMSERDLQTIIQKLKSPSTSYQESSSLLSKAKLTLLKLNALTPQASNSSSILSLAREVFETGALVSIRAKDPAAFTRYVHQLTPYYELPAEKFSAQSSGEKNKITGLYLLLLLTQGDYAGFHTELEGLELREIGGKKVEEDKYLGYPIKLERWLMEGSYDLVWRAMEGGKVPSEEYGVFSEILINQIRSEIASSSESAYPSIPISSTKNLLFLPSEGAVVQFAQHRGWLIEDGRIYFPNQKLKNGVNVEAGEVAEEKEVSMTAIENTLGYARELETIV</sequence>
<feature type="domain" description="C3H1-type" evidence="8">
    <location>
        <begin position="66"/>
        <end position="93"/>
    </location>
</feature>
<keyword evidence="5" id="KW-0647">Proteasome</keyword>
<organism evidence="10 11">
    <name type="scientific">Monilinia laxa</name>
    <name type="common">Brown rot fungus</name>
    <name type="synonym">Sclerotinia laxa</name>
    <dbReference type="NCBI Taxonomy" id="61186"/>
    <lineage>
        <taxon>Eukaryota</taxon>
        <taxon>Fungi</taxon>
        <taxon>Dikarya</taxon>
        <taxon>Ascomycota</taxon>
        <taxon>Pezizomycotina</taxon>
        <taxon>Leotiomycetes</taxon>
        <taxon>Helotiales</taxon>
        <taxon>Sclerotiniaceae</taxon>
        <taxon>Monilinia</taxon>
    </lineage>
</organism>
<evidence type="ECO:0000259" key="8">
    <source>
        <dbReference type="PROSITE" id="PS50103"/>
    </source>
</evidence>
<name>A0A5N6JX05_MONLA</name>
<dbReference type="PROSITE" id="PS50103">
    <property type="entry name" value="ZF_C3H1"/>
    <property type="match status" value="2"/>
</dbReference>
<evidence type="ECO:0000313" key="10">
    <source>
        <dbReference type="EMBL" id="KAB8293492.1"/>
    </source>
</evidence>
<feature type="domain" description="PCI" evidence="9">
    <location>
        <begin position="802"/>
        <end position="981"/>
    </location>
</feature>
<gene>
    <name evidence="10" type="ORF">EYC80_007799</name>
</gene>
<evidence type="ECO:0000256" key="2">
    <source>
        <dbReference type="ARBA" id="ARBA00022723"/>
    </source>
</evidence>
<dbReference type="Proteomes" id="UP000326757">
    <property type="component" value="Unassembled WGS sequence"/>
</dbReference>
<dbReference type="Pfam" id="PF14608">
    <property type="entry name" value="zf-CCCH_2"/>
    <property type="match status" value="1"/>
</dbReference>
<dbReference type="PANTHER" id="PTHR12387">
    <property type="entry name" value="26S PROTEASOME NON-ATPASE REGULATORY SUBUNIT 8"/>
    <property type="match status" value="1"/>
</dbReference>
<dbReference type="Pfam" id="PF00642">
    <property type="entry name" value="zf-CCCH"/>
    <property type="match status" value="1"/>
</dbReference>
<dbReference type="InterPro" id="IPR006746">
    <property type="entry name" value="26S_Psome_Rpn12"/>
</dbReference>
<dbReference type="AlphaFoldDB" id="A0A5N6JX05"/>
<dbReference type="EMBL" id="VIGI01000012">
    <property type="protein sequence ID" value="KAB8293492.1"/>
    <property type="molecule type" value="Genomic_DNA"/>
</dbReference>
<dbReference type="PANTHER" id="PTHR12387:SF0">
    <property type="entry name" value="26S PROTEASOME NON-ATPASE REGULATORY SUBUNIT 8"/>
    <property type="match status" value="1"/>
</dbReference>
<dbReference type="SMART" id="SM00356">
    <property type="entry name" value="ZnF_C3H1"/>
    <property type="match status" value="2"/>
</dbReference>
<dbReference type="GO" id="GO:0005829">
    <property type="term" value="C:cytosol"/>
    <property type="evidence" value="ECO:0007669"/>
    <property type="project" value="TreeGrafter"/>
</dbReference>
<feature type="zinc finger region" description="C3H1-type" evidence="6">
    <location>
        <begin position="66"/>
        <end position="93"/>
    </location>
</feature>
<protein>
    <recommendedName>
        <fullName evidence="12">PCI domain-containing protein</fullName>
    </recommendedName>
</protein>
<feature type="region of interest" description="Disordered" evidence="7">
    <location>
        <begin position="564"/>
        <end position="610"/>
    </location>
</feature>
<feature type="region of interest" description="Disordered" evidence="7">
    <location>
        <begin position="1"/>
        <end position="69"/>
    </location>
</feature>
<feature type="compositionally biased region" description="Low complexity" evidence="7">
    <location>
        <begin position="507"/>
        <end position="519"/>
    </location>
</feature>
<feature type="compositionally biased region" description="Polar residues" evidence="7">
    <location>
        <begin position="572"/>
        <end position="588"/>
    </location>
</feature>
<comment type="similarity">
    <text evidence="1">Belongs to the proteasome subunit S14 family.</text>
</comment>
<comment type="caution">
    <text evidence="10">The sequence shown here is derived from an EMBL/GenBank/DDBJ whole genome shotgun (WGS) entry which is preliminary data.</text>
</comment>
<dbReference type="GO" id="GO:0043161">
    <property type="term" value="P:proteasome-mediated ubiquitin-dependent protein catabolic process"/>
    <property type="evidence" value="ECO:0007669"/>
    <property type="project" value="TreeGrafter"/>
</dbReference>
<feature type="region of interest" description="Disordered" evidence="7">
    <location>
        <begin position="294"/>
        <end position="320"/>
    </location>
</feature>
<dbReference type="PROSITE" id="PS50250">
    <property type="entry name" value="PCI"/>
    <property type="match status" value="1"/>
</dbReference>
<evidence type="ECO:0000256" key="3">
    <source>
        <dbReference type="ARBA" id="ARBA00022771"/>
    </source>
</evidence>
<feature type="compositionally biased region" description="Polar residues" evidence="7">
    <location>
        <begin position="20"/>
        <end position="51"/>
    </location>
</feature>
<evidence type="ECO:0000256" key="7">
    <source>
        <dbReference type="SAM" id="MobiDB-lite"/>
    </source>
</evidence>
<dbReference type="FunFam" id="1.25.40.990:FF:000001">
    <property type="entry name" value="26S proteasome non-ATPase regulatory subunit"/>
    <property type="match status" value="1"/>
</dbReference>
<feature type="region of interest" description="Disordered" evidence="7">
    <location>
        <begin position="361"/>
        <end position="420"/>
    </location>
</feature>
<feature type="zinc finger region" description="C3H1-type" evidence="6">
    <location>
        <begin position="94"/>
        <end position="121"/>
    </location>
</feature>
<dbReference type="GO" id="GO:0005634">
    <property type="term" value="C:nucleus"/>
    <property type="evidence" value="ECO:0007669"/>
    <property type="project" value="TreeGrafter"/>
</dbReference>
<reference evidence="10 11" key="1">
    <citation type="submission" date="2019-06" db="EMBL/GenBank/DDBJ databases">
        <title>Genome Sequence of the Brown Rot Fungal Pathogen Monilinia laxa.</title>
        <authorList>
            <person name="De Miccolis Angelini R.M."/>
            <person name="Landi L."/>
            <person name="Abate D."/>
            <person name="Pollastro S."/>
            <person name="Romanazzi G."/>
            <person name="Faretra F."/>
        </authorList>
    </citation>
    <scope>NUCLEOTIDE SEQUENCE [LARGE SCALE GENOMIC DNA]</scope>
    <source>
        <strain evidence="10 11">Mlax316</strain>
    </source>
</reference>
<feature type="compositionally biased region" description="Polar residues" evidence="7">
    <location>
        <begin position="391"/>
        <end position="415"/>
    </location>
</feature>
<dbReference type="Gene3D" id="4.10.1000.10">
    <property type="entry name" value="Zinc finger, CCCH-type"/>
    <property type="match status" value="1"/>
</dbReference>
<accession>A0A5N6JX05</accession>